<evidence type="ECO:0000313" key="3">
    <source>
        <dbReference type="Proteomes" id="UP000831290"/>
    </source>
</evidence>
<organism evidence="2 3">
    <name type="scientific">Abyssalbus ytuae</name>
    <dbReference type="NCBI Taxonomy" id="2926907"/>
    <lineage>
        <taxon>Bacteria</taxon>
        <taxon>Pseudomonadati</taxon>
        <taxon>Bacteroidota</taxon>
        <taxon>Flavobacteriia</taxon>
        <taxon>Flavobacteriales</taxon>
        <taxon>Flavobacteriaceae</taxon>
        <taxon>Abyssalbus</taxon>
    </lineage>
</organism>
<dbReference type="AlphaFoldDB" id="A0A9E6ZV32"/>
<protein>
    <submittedName>
        <fullName evidence="2">Uncharacterized protein</fullName>
    </submittedName>
</protein>
<feature type="transmembrane region" description="Helical" evidence="1">
    <location>
        <begin position="159"/>
        <end position="178"/>
    </location>
</feature>
<feature type="transmembrane region" description="Helical" evidence="1">
    <location>
        <begin position="129"/>
        <end position="147"/>
    </location>
</feature>
<feature type="transmembrane region" description="Helical" evidence="1">
    <location>
        <begin position="63"/>
        <end position="83"/>
    </location>
</feature>
<feature type="transmembrane region" description="Helical" evidence="1">
    <location>
        <begin position="12"/>
        <end position="34"/>
    </location>
</feature>
<accession>A0A9E6ZV32</accession>
<name>A0A9E6ZV32_9FLAO</name>
<keyword evidence="1" id="KW-0812">Transmembrane</keyword>
<keyword evidence="3" id="KW-1185">Reference proteome</keyword>
<dbReference type="EMBL" id="CP094358">
    <property type="protein sequence ID" value="UOB17326.1"/>
    <property type="molecule type" value="Genomic_DNA"/>
</dbReference>
<keyword evidence="1" id="KW-1133">Transmembrane helix</keyword>
<reference evidence="2" key="1">
    <citation type="submission" date="2022-03" db="EMBL/GenBank/DDBJ databases">
        <title>Description of Abyssus ytuae gen. nov., sp. nov., a novel member of the family Flavobacteriaceae isolated from the sediment of Mariana Trench.</title>
        <authorList>
            <person name="Zhang J."/>
            <person name="Xu X."/>
        </authorList>
    </citation>
    <scope>NUCLEOTIDE SEQUENCE</scope>
    <source>
        <strain evidence="2">MT3330</strain>
    </source>
</reference>
<proteinExistence type="predicted"/>
<feature type="transmembrane region" description="Helical" evidence="1">
    <location>
        <begin position="90"/>
        <end position="109"/>
    </location>
</feature>
<evidence type="ECO:0000256" key="1">
    <source>
        <dbReference type="SAM" id="Phobius"/>
    </source>
</evidence>
<evidence type="ECO:0000313" key="2">
    <source>
        <dbReference type="EMBL" id="UOB17326.1"/>
    </source>
</evidence>
<dbReference type="Proteomes" id="UP000831290">
    <property type="component" value="Chromosome"/>
</dbReference>
<gene>
    <name evidence="2" type="ORF">MQE35_16515</name>
</gene>
<sequence>MAIINHKINLKLVLLFIPIAYGSYLFHELGHWMIGEILGNNMVYSLNYVWPENGYYIDDNHNLYVSIGGPAFTILLSIIFLLLIEKYNTIYLYPVVFFQFFMRFFSLVFGGLNNQDEARISILLELGKYTIPIIGILILLLITWRASNILHINLKNNGYFFAISTVCMILVISTYKIIGEI</sequence>
<dbReference type="KEGG" id="fbm:MQE35_16515"/>
<dbReference type="RefSeq" id="WP_255842711.1">
    <property type="nucleotide sequence ID" value="NZ_CP094358.1"/>
</dbReference>
<keyword evidence="1" id="KW-0472">Membrane</keyword>